<sequence length="388" mass="43617">MARDFYNILGVSRDANDDAIKKAYRKLAMKWHPDKNPNNQAEAQAKFQEISEAYNVLSDPQKRKIYDQYGEEGLKVGGNPNPGPQFDSNNFGRAGPHTQYYTFNSDDAEKIFRQFFGPGGFGFGSFGDNDDVFGSMFGNAQRQAGRQSSGPQYQRFTSGNNGFPGAHFQQFTEAPEANDGLFQGRGHRIGSLDPNSNDFSRFYTFRDKADTKQKKSQSPMIVDVNCTLEQLYSGCTKKLRVTRDINGKNDAKLFQIDVKPGWKEGTKITYDGEGDIKPGYKPQNLVFVIKEKQHPLFKREADDLIYEQTIPLKQALAGTRIDITGVDEKSINLSFNEVISPGFSKRIPGLGMPRKAGGRGDLVVKFNVEFPKYLSQEQKDAMVRYLPN</sequence>
<dbReference type="Gene3D" id="2.60.260.20">
    <property type="entry name" value="Urease metallochaperone UreE, N-terminal domain"/>
    <property type="match status" value="2"/>
</dbReference>
<dbReference type="STRING" id="5722.A2FNQ4"/>
<dbReference type="PROSITE" id="PS00636">
    <property type="entry name" value="DNAJ_1"/>
    <property type="match status" value="1"/>
</dbReference>
<dbReference type="SMR" id="A2FNQ4"/>
<dbReference type="Proteomes" id="UP000001542">
    <property type="component" value="Unassembled WGS sequence"/>
</dbReference>
<dbReference type="InterPro" id="IPR051339">
    <property type="entry name" value="DnaJ_subfamily_B"/>
</dbReference>
<accession>A2FNQ4</accession>
<evidence type="ECO:0000256" key="2">
    <source>
        <dbReference type="SAM" id="MobiDB-lite"/>
    </source>
</evidence>
<gene>
    <name evidence="4" type="ORF">TVAG_347420</name>
</gene>
<dbReference type="InterPro" id="IPR018253">
    <property type="entry name" value="DnaJ_domain_CS"/>
</dbReference>
<dbReference type="PROSITE" id="PS50076">
    <property type="entry name" value="DNAJ_2"/>
    <property type="match status" value="1"/>
</dbReference>
<dbReference type="InterPro" id="IPR001623">
    <property type="entry name" value="DnaJ_domain"/>
</dbReference>
<dbReference type="OrthoDB" id="550424at2759"/>
<dbReference type="FunFam" id="2.60.260.20:FF:000013">
    <property type="entry name" value="DnaJ subfamily B member 11"/>
    <property type="match status" value="1"/>
</dbReference>
<dbReference type="GO" id="GO:0051087">
    <property type="term" value="F:protein-folding chaperone binding"/>
    <property type="evidence" value="ECO:0000318"/>
    <property type="project" value="GO_Central"/>
</dbReference>
<dbReference type="EMBL" id="DS113911">
    <property type="protein sequence ID" value="EAX93455.1"/>
    <property type="molecule type" value="Genomic_DNA"/>
</dbReference>
<protein>
    <submittedName>
        <fullName evidence="4">DnaJ domain containing protein</fullName>
    </submittedName>
</protein>
<dbReference type="PANTHER" id="PTHR24078:SF562">
    <property type="entry name" value="DNAJ DOMAIN CONTAINING PROTEIN"/>
    <property type="match status" value="1"/>
</dbReference>
<dbReference type="OMA" id="TECTVNI"/>
<dbReference type="AlphaFoldDB" id="A2FNQ4"/>
<dbReference type="InterPro" id="IPR002939">
    <property type="entry name" value="DnaJ_C"/>
</dbReference>
<dbReference type="GO" id="GO:0005829">
    <property type="term" value="C:cytosol"/>
    <property type="evidence" value="ECO:0000318"/>
    <property type="project" value="GO_Central"/>
</dbReference>
<name>A2FNQ4_TRIV3</name>
<evidence type="ECO:0000313" key="5">
    <source>
        <dbReference type="Proteomes" id="UP000001542"/>
    </source>
</evidence>
<reference evidence="4" key="1">
    <citation type="submission" date="2006-10" db="EMBL/GenBank/DDBJ databases">
        <authorList>
            <person name="Amadeo P."/>
            <person name="Zhao Q."/>
            <person name="Wortman J."/>
            <person name="Fraser-Liggett C."/>
            <person name="Carlton J."/>
        </authorList>
    </citation>
    <scope>NUCLEOTIDE SEQUENCE</scope>
    <source>
        <strain evidence="4">G3</strain>
    </source>
</reference>
<keyword evidence="1" id="KW-0143">Chaperone</keyword>
<dbReference type="Gene3D" id="1.10.287.110">
    <property type="entry name" value="DnaJ domain"/>
    <property type="match status" value="1"/>
</dbReference>
<dbReference type="SUPFAM" id="SSF46565">
    <property type="entry name" value="Chaperone J-domain"/>
    <property type="match status" value="1"/>
</dbReference>
<dbReference type="VEuPathDB" id="TrichDB:TVAGG3_0367460"/>
<dbReference type="GO" id="GO:0006457">
    <property type="term" value="P:protein folding"/>
    <property type="evidence" value="ECO:0007669"/>
    <property type="project" value="InterPro"/>
</dbReference>
<dbReference type="InterPro" id="IPR008971">
    <property type="entry name" value="HSP40/DnaJ_pept-bd"/>
</dbReference>
<dbReference type="KEGG" id="tva:4751173"/>
<dbReference type="PANTHER" id="PTHR24078">
    <property type="entry name" value="DNAJ HOMOLOG SUBFAMILY C MEMBER"/>
    <property type="match status" value="1"/>
</dbReference>
<dbReference type="eggNOG" id="KOG0714">
    <property type="taxonomic scope" value="Eukaryota"/>
</dbReference>
<dbReference type="FunFam" id="2.60.260.20:FF:000015">
    <property type="entry name" value="Heat shock protein 40"/>
    <property type="match status" value="1"/>
</dbReference>
<evidence type="ECO:0000313" key="4">
    <source>
        <dbReference type="EMBL" id="EAX93455.1"/>
    </source>
</evidence>
<dbReference type="Pfam" id="PF01556">
    <property type="entry name" value="DnaJ_C"/>
    <property type="match status" value="1"/>
</dbReference>
<dbReference type="CDD" id="cd10747">
    <property type="entry name" value="DnaJ_C"/>
    <property type="match status" value="1"/>
</dbReference>
<dbReference type="FunFam" id="1.10.287.110:FF:000072">
    <property type="entry name" value="DnaJ family protein"/>
    <property type="match status" value="1"/>
</dbReference>
<dbReference type="VEuPathDB" id="TrichDB:TVAG_347420"/>
<dbReference type="RefSeq" id="XP_001306385.1">
    <property type="nucleotide sequence ID" value="XM_001306384.1"/>
</dbReference>
<dbReference type="InParanoid" id="A2FNQ4"/>
<proteinExistence type="predicted"/>
<feature type="region of interest" description="Disordered" evidence="2">
    <location>
        <begin position="141"/>
        <end position="167"/>
    </location>
</feature>
<dbReference type="SUPFAM" id="SSF49493">
    <property type="entry name" value="HSP40/DnaJ peptide-binding domain"/>
    <property type="match status" value="2"/>
</dbReference>
<dbReference type="SMART" id="SM00271">
    <property type="entry name" value="DnaJ"/>
    <property type="match status" value="1"/>
</dbReference>
<dbReference type="CDD" id="cd06257">
    <property type="entry name" value="DnaJ"/>
    <property type="match status" value="1"/>
</dbReference>
<organism evidence="4 5">
    <name type="scientific">Trichomonas vaginalis (strain ATCC PRA-98 / G3)</name>
    <dbReference type="NCBI Taxonomy" id="412133"/>
    <lineage>
        <taxon>Eukaryota</taxon>
        <taxon>Metamonada</taxon>
        <taxon>Parabasalia</taxon>
        <taxon>Trichomonadida</taxon>
        <taxon>Trichomonadidae</taxon>
        <taxon>Trichomonas</taxon>
    </lineage>
</organism>
<dbReference type="InterPro" id="IPR036869">
    <property type="entry name" value="J_dom_sf"/>
</dbReference>
<evidence type="ECO:0000256" key="1">
    <source>
        <dbReference type="ARBA" id="ARBA00023186"/>
    </source>
</evidence>
<dbReference type="FunCoup" id="A2FNQ4">
    <property type="interactions" value="314"/>
</dbReference>
<keyword evidence="5" id="KW-1185">Reference proteome</keyword>
<feature type="domain" description="J" evidence="3">
    <location>
        <begin position="4"/>
        <end position="70"/>
    </location>
</feature>
<reference evidence="4" key="2">
    <citation type="journal article" date="2007" name="Science">
        <title>Draft genome sequence of the sexually transmitted pathogen Trichomonas vaginalis.</title>
        <authorList>
            <person name="Carlton J.M."/>
            <person name="Hirt R.P."/>
            <person name="Silva J.C."/>
            <person name="Delcher A.L."/>
            <person name="Schatz M."/>
            <person name="Zhao Q."/>
            <person name="Wortman J.R."/>
            <person name="Bidwell S.L."/>
            <person name="Alsmark U.C.M."/>
            <person name="Besteiro S."/>
            <person name="Sicheritz-Ponten T."/>
            <person name="Noel C.J."/>
            <person name="Dacks J.B."/>
            <person name="Foster P.G."/>
            <person name="Simillion C."/>
            <person name="Van de Peer Y."/>
            <person name="Miranda-Saavedra D."/>
            <person name="Barton G.J."/>
            <person name="Westrop G.D."/>
            <person name="Mueller S."/>
            <person name="Dessi D."/>
            <person name="Fiori P.L."/>
            <person name="Ren Q."/>
            <person name="Paulsen I."/>
            <person name="Zhang H."/>
            <person name="Bastida-Corcuera F.D."/>
            <person name="Simoes-Barbosa A."/>
            <person name="Brown M.T."/>
            <person name="Hayes R.D."/>
            <person name="Mukherjee M."/>
            <person name="Okumura C.Y."/>
            <person name="Schneider R."/>
            <person name="Smith A.J."/>
            <person name="Vanacova S."/>
            <person name="Villalvazo M."/>
            <person name="Haas B.J."/>
            <person name="Pertea M."/>
            <person name="Feldblyum T.V."/>
            <person name="Utterback T.R."/>
            <person name="Shu C.L."/>
            <person name="Osoegawa K."/>
            <person name="de Jong P.J."/>
            <person name="Hrdy I."/>
            <person name="Horvathova L."/>
            <person name="Zubacova Z."/>
            <person name="Dolezal P."/>
            <person name="Malik S.B."/>
            <person name="Logsdon J.M. Jr."/>
            <person name="Henze K."/>
            <person name="Gupta A."/>
            <person name="Wang C.C."/>
            <person name="Dunne R.L."/>
            <person name="Upcroft J.A."/>
            <person name="Upcroft P."/>
            <person name="White O."/>
            <person name="Salzberg S.L."/>
            <person name="Tang P."/>
            <person name="Chiu C.-H."/>
            <person name="Lee Y.-S."/>
            <person name="Embley T.M."/>
            <person name="Coombs G.H."/>
            <person name="Mottram J.C."/>
            <person name="Tachezy J."/>
            <person name="Fraser-Liggett C.M."/>
            <person name="Johnson P.J."/>
        </authorList>
    </citation>
    <scope>NUCLEOTIDE SEQUENCE [LARGE SCALE GENOMIC DNA]</scope>
    <source>
        <strain evidence="4">G3</strain>
    </source>
</reference>
<dbReference type="Pfam" id="PF00226">
    <property type="entry name" value="DnaJ"/>
    <property type="match status" value="1"/>
</dbReference>
<dbReference type="GO" id="GO:0051082">
    <property type="term" value="F:unfolded protein binding"/>
    <property type="evidence" value="ECO:0000318"/>
    <property type="project" value="GO_Central"/>
</dbReference>
<feature type="compositionally biased region" description="Polar residues" evidence="2">
    <location>
        <begin position="141"/>
        <end position="161"/>
    </location>
</feature>
<dbReference type="PRINTS" id="PR00625">
    <property type="entry name" value="JDOMAIN"/>
</dbReference>
<evidence type="ECO:0000259" key="3">
    <source>
        <dbReference type="PROSITE" id="PS50076"/>
    </source>
</evidence>